<dbReference type="EMBL" id="CP036287">
    <property type="protein sequence ID" value="QDU66489.1"/>
    <property type="molecule type" value="Genomic_DNA"/>
</dbReference>
<sequence length="266" mass="28723">MTGNDELRLTRRTWPEARALFGPDLVAIVPVGSTEPHGPHLPLDVDVTIADAQAMRAAELLVEQGVSAIVLPPVNYGVTFFTDGFEGRVTLRPGTLWAVLEDLVDSLSEQGVRRVVLCNAHLEPGHIKVLRGIAKDYAEPRAEKAVVVFPDNTRRRWAGTLGAEFQSGDCHAGQYETSIVLAADPGGVRAEAQKSLPSVQVDLVEKMQAGAQSFREVGAVDAYCGDPAAATAAEGRELIDALAEMVCVTVRERWPDLFERAAESNR</sequence>
<dbReference type="EC" id="3.5.2.10" evidence="6"/>
<accession>A0A518BHN6</accession>
<evidence type="ECO:0000256" key="1">
    <source>
        <dbReference type="ARBA" id="ARBA00001947"/>
    </source>
</evidence>
<dbReference type="AlphaFoldDB" id="A0A518BHN6"/>
<evidence type="ECO:0000313" key="6">
    <source>
        <dbReference type="EMBL" id="QDU66489.1"/>
    </source>
</evidence>
<evidence type="ECO:0000256" key="3">
    <source>
        <dbReference type="ARBA" id="ARBA00022801"/>
    </source>
</evidence>
<dbReference type="PANTHER" id="PTHR35005:SF1">
    <property type="entry name" value="2-AMINO-5-FORMYLAMINO-6-RIBOSYLAMINOPYRIMIDIN-4(3H)-ONE 5'-MONOPHOSPHATE DEFORMYLASE"/>
    <property type="match status" value="1"/>
</dbReference>
<dbReference type="GO" id="GO:0046872">
    <property type="term" value="F:metal ion binding"/>
    <property type="evidence" value="ECO:0007669"/>
    <property type="project" value="UniProtKB-KW"/>
</dbReference>
<comment type="cofactor">
    <cofactor evidence="1">
        <name>Zn(2+)</name>
        <dbReference type="ChEBI" id="CHEBI:29105"/>
    </cofactor>
</comment>
<keyword evidence="4" id="KW-0862">Zinc</keyword>
<comment type="similarity">
    <text evidence="5">Belongs to the creatininase superfamily.</text>
</comment>
<keyword evidence="2" id="KW-0479">Metal-binding</keyword>
<proteinExistence type="inferred from homology"/>
<evidence type="ECO:0000256" key="4">
    <source>
        <dbReference type="ARBA" id="ARBA00022833"/>
    </source>
</evidence>
<evidence type="ECO:0000313" key="7">
    <source>
        <dbReference type="Proteomes" id="UP000316921"/>
    </source>
</evidence>
<dbReference type="GO" id="GO:0047789">
    <property type="term" value="F:creatininase activity"/>
    <property type="evidence" value="ECO:0007669"/>
    <property type="project" value="UniProtKB-EC"/>
</dbReference>
<dbReference type="GO" id="GO:0016811">
    <property type="term" value="F:hydrolase activity, acting on carbon-nitrogen (but not peptide) bonds, in linear amides"/>
    <property type="evidence" value="ECO:0007669"/>
    <property type="project" value="TreeGrafter"/>
</dbReference>
<organism evidence="6 7">
    <name type="scientific">Engelhardtia mirabilis</name>
    <dbReference type="NCBI Taxonomy" id="2528011"/>
    <lineage>
        <taxon>Bacteria</taxon>
        <taxon>Pseudomonadati</taxon>
        <taxon>Planctomycetota</taxon>
        <taxon>Planctomycetia</taxon>
        <taxon>Planctomycetia incertae sedis</taxon>
        <taxon>Engelhardtia</taxon>
    </lineage>
</organism>
<dbReference type="InterPro" id="IPR024087">
    <property type="entry name" value="Creatininase-like_sf"/>
</dbReference>
<keyword evidence="3 6" id="KW-0378">Hydrolase</keyword>
<protein>
    <submittedName>
        <fullName evidence="6">Creatinine amidohydrolase</fullName>
        <ecNumber evidence="6">3.5.2.10</ecNumber>
    </submittedName>
</protein>
<dbReference type="Proteomes" id="UP000316921">
    <property type="component" value="Chromosome"/>
</dbReference>
<dbReference type="GO" id="GO:0009231">
    <property type="term" value="P:riboflavin biosynthetic process"/>
    <property type="evidence" value="ECO:0007669"/>
    <property type="project" value="TreeGrafter"/>
</dbReference>
<name>A0A518BHN6_9BACT</name>
<keyword evidence="7" id="KW-1185">Reference proteome</keyword>
<dbReference type="SUPFAM" id="SSF102215">
    <property type="entry name" value="Creatininase"/>
    <property type="match status" value="1"/>
</dbReference>
<evidence type="ECO:0000256" key="5">
    <source>
        <dbReference type="ARBA" id="ARBA00024029"/>
    </source>
</evidence>
<dbReference type="KEGG" id="pbap:Pla133_15630"/>
<dbReference type="InterPro" id="IPR003785">
    <property type="entry name" value="Creatininase/forma_Hydrolase"/>
</dbReference>
<dbReference type="Pfam" id="PF02633">
    <property type="entry name" value="Creatininase"/>
    <property type="match status" value="1"/>
</dbReference>
<evidence type="ECO:0000256" key="2">
    <source>
        <dbReference type="ARBA" id="ARBA00022723"/>
    </source>
</evidence>
<reference evidence="6 7" key="1">
    <citation type="submission" date="2019-02" db="EMBL/GenBank/DDBJ databases">
        <title>Deep-cultivation of Planctomycetes and their phenomic and genomic characterization uncovers novel biology.</title>
        <authorList>
            <person name="Wiegand S."/>
            <person name="Jogler M."/>
            <person name="Boedeker C."/>
            <person name="Pinto D."/>
            <person name="Vollmers J."/>
            <person name="Rivas-Marin E."/>
            <person name="Kohn T."/>
            <person name="Peeters S.H."/>
            <person name="Heuer A."/>
            <person name="Rast P."/>
            <person name="Oberbeckmann S."/>
            <person name="Bunk B."/>
            <person name="Jeske O."/>
            <person name="Meyerdierks A."/>
            <person name="Storesund J.E."/>
            <person name="Kallscheuer N."/>
            <person name="Luecker S."/>
            <person name="Lage O.M."/>
            <person name="Pohl T."/>
            <person name="Merkel B.J."/>
            <person name="Hornburger P."/>
            <person name="Mueller R.-W."/>
            <person name="Bruemmer F."/>
            <person name="Labrenz M."/>
            <person name="Spormann A.M."/>
            <person name="Op den Camp H."/>
            <person name="Overmann J."/>
            <person name="Amann R."/>
            <person name="Jetten M.S.M."/>
            <person name="Mascher T."/>
            <person name="Medema M.H."/>
            <person name="Devos D.P."/>
            <person name="Kaster A.-K."/>
            <person name="Ovreas L."/>
            <person name="Rohde M."/>
            <person name="Galperin M.Y."/>
            <person name="Jogler C."/>
        </authorList>
    </citation>
    <scope>NUCLEOTIDE SEQUENCE [LARGE SCALE GENOMIC DNA]</scope>
    <source>
        <strain evidence="6 7">Pla133</strain>
    </source>
</reference>
<dbReference type="PANTHER" id="PTHR35005">
    <property type="entry name" value="3-DEHYDRO-SCYLLO-INOSOSE HYDROLASE"/>
    <property type="match status" value="1"/>
</dbReference>
<dbReference type="RefSeq" id="WP_419192221.1">
    <property type="nucleotide sequence ID" value="NZ_CP036287.1"/>
</dbReference>
<gene>
    <name evidence="6" type="primary">crnA</name>
    <name evidence="6" type="ORF">Pla133_15630</name>
</gene>
<dbReference type="Gene3D" id="3.40.50.10310">
    <property type="entry name" value="Creatininase"/>
    <property type="match status" value="1"/>
</dbReference>